<dbReference type="Proteomes" id="UP000092661">
    <property type="component" value="Chromosome"/>
</dbReference>
<organism evidence="4 5">
    <name type="scientific">Planococcus antarcticus DSM 14505</name>
    <dbReference type="NCBI Taxonomy" id="1185653"/>
    <lineage>
        <taxon>Bacteria</taxon>
        <taxon>Bacillati</taxon>
        <taxon>Bacillota</taxon>
        <taxon>Bacilli</taxon>
        <taxon>Bacillales</taxon>
        <taxon>Caryophanaceae</taxon>
        <taxon>Planococcus</taxon>
    </lineage>
</organism>
<keyword evidence="6" id="KW-1185">Reference proteome</keyword>
<accession>A0A1C7DE46</accession>
<dbReference type="Pfam" id="PF01740">
    <property type="entry name" value="STAS"/>
    <property type="match status" value="1"/>
</dbReference>
<dbReference type="Gene3D" id="3.30.750.24">
    <property type="entry name" value="STAS domain"/>
    <property type="match status" value="1"/>
</dbReference>
<reference evidence="4 5" key="1">
    <citation type="journal article" date="2012" name="J. Bacteriol.">
        <title>Genome Sequence of the Antarctic Psychrophile Bacterium Planococcus antarcticus DSM 14505.</title>
        <authorList>
            <person name="Margolles A."/>
            <person name="Gueimonde M."/>
            <person name="Sanchez B."/>
        </authorList>
    </citation>
    <scope>NUCLEOTIDE SEQUENCE [LARGE SCALE GENOMIC DNA]</scope>
    <source>
        <strain evidence="4 5">DSM 14505</strain>
    </source>
</reference>
<dbReference type="AlphaFoldDB" id="A0A1C7DE46"/>
<evidence type="ECO:0000313" key="4">
    <source>
        <dbReference type="EMBL" id="EIM05554.1"/>
    </source>
</evidence>
<dbReference type="CDD" id="cd07041">
    <property type="entry name" value="STAS_RsbR_RsbS_like"/>
    <property type="match status" value="1"/>
</dbReference>
<dbReference type="PANTHER" id="PTHR33745:SF3">
    <property type="entry name" value="RSBT CO-ANTAGONIST PROTEIN RSBRC"/>
    <property type="match status" value="1"/>
</dbReference>
<evidence type="ECO:0000256" key="1">
    <source>
        <dbReference type="ARBA" id="ARBA00022553"/>
    </source>
</evidence>
<gene>
    <name evidence="4" type="ORF">A1A1_15823</name>
    <name evidence="3" type="ORF">BBH88_05105</name>
</gene>
<dbReference type="InterPro" id="IPR036513">
    <property type="entry name" value="STAS_dom_sf"/>
</dbReference>
<dbReference type="Proteomes" id="UP000004725">
    <property type="component" value="Unassembled WGS sequence"/>
</dbReference>
<dbReference type="InterPro" id="IPR002645">
    <property type="entry name" value="STAS_dom"/>
</dbReference>
<protein>
    <submittedName>
        <fullName evidence="4">Anti-sigma-factor antagonist</fullName>
    </submittedName>
</protein>
<reference evidence="6" key="2">
    <citation type="submission" date="2016-07" db="EMBL/GenBank/DDBJ databases">
        <authorList>
            <person name="See-Too W.S."/>
        </authorList>
    </citation>
    <scope>NUCLEOTIDE SEQUENCE [LARGE SCALE GENOMIC DNA]</scope>
    <source>
        <strain evidence="6">DSM 14505</strain>
    </source>
</reference>
<dbReference type="KEGG" id="pana:BBH88_05105"/>
<dbReference type="RefSeq" id="WP_006831117.1">
    <property type="nucleotide sequence ID" value="NZ_AJYB01000065.1"/>
</dbReference>
<evidence type="ECO:0000259" key="2">
    <source>
        <dbReference type="PROSITE" id="PS50801"/>
    </source>
</evidence>
<evidence type="ECO:0000313" key="5">
    <source>
        <dbReference type="Proteomes" id="UP000004725"/>
    </source>
</evidence>
<reference evidence="3" key="3">
    <citation type="submission" date="2016-10" db="EMBL/GenBank/DDBJ databases">
        <authorList>
            <person name="See-Too W.S."/>
        </authorList>
    </citation>
    <scope>NUCLEOTIDE SEQUENCE</scope>
    <source>
        <strain evidence="3">DSM 14505</strain>
    </source>
</reference>
<evidence type="ECO:0000313" key="6">
    <source>
        <dbReference type="Proteomes" id="UP000092661"/>
    </source>
</evidence>
<dbReference type="OrthoDB" id="9800154at2"/>
<dbReference type="EMBL" id="CP016534">
    <property type="protein sequence ID" value="ANU09718.1"/>
    <property type="molecule type" value="Genomic_DNA"/>
</dbReference>
<feature type="domain" description="STAS" evidence="2">
    <location>
        <begin position="165"/>
        <end position="276"/>
    </location>
</feature>
<proteinExistence type="predicted"/>
<keyword evidence="1" id="KW-0597">Phosphoprotein</keyword>
<dbReference type="PROSITE" id="PS50801">
    <property type="entry name" value="STAS"/>
    <property type="match status" value="1"/>
</dbReference>
<dbReference type="InterPro" id="IPR051932">
    <property type="entry name" value="Bact_StressResp_Reg"/>
</dbReference>
<dbReference type="SUPFAM" id="SSF52091">
    <property type="entry name" value="SpoIIaa-like"/>
    <property type="match status" value="1"/>
</dbReference>
<dbReference type="EMBL" id="AJYB01000065">
    <property type="protein sequence ID" value="EIM05554.1"/>
    <property type="molecule type" value="Genomic_DNA"/>
</dbReference>
<sequence>MEKYNRLLGERVIADKALVAQLIHEEAVKHTPLEQLLEHKELVEVVKAARADFVELLGESIINSCDEEKVLAGIAAWGEATGNFFFENNMALDDAMAETSLYRKHIGKIIKTEAIHKKMDLPLLFNVMEFFHSLLDHAVYSYTNTYTGSYQRKLKSARKEFLELSAPVVPVSDQIAILPLVGSIEIDRARYILEKTLLSANQLKIKMLIVDLSGVVRVDSMVAEQIIKIVQSLKLVGVRSILTGIRPEIARTLAEIGVDLKDLEIGGSLKRVLEQMKDNEFKKR</sequence>
<dbReference type="eggNOG" id="COG1366">
    <property type="taxonomic scope" value="Bacteria"/>
</dbReference>
<name>A0A1C7DE46_9BACL</name>
<dbReference type="PANTHER" id="PTHR33745">
    <property type="entry name" value="RSBT ANTAGONIST PROTEIN RSBS-RELATED"/>
    <property type="match status" value="1"/>
</dbReference>
<evidence type="ECO:0000313" key="3">
    <source>
        <dbReference type="EMBL" id="ANU09718.1"/>
    </source>
</evidence>